<sequence length="979" mass="106396">MAALSCAVCPAEQCKMRDATTVRLMVRDHFCFKPERCALWAAIDEFNAAFDDVTIVASEEGKGSDIEWENTVAADVGTATVTGKGRFDVVTIKETFIPDLVEEAGNGGLAPLSQLDTDEWYADTYFEVREKLLSYEGKTFAVPLDADFASMHVLDSAIALGESPPETWGDFVELAVKYHGGDLNSDGQPDTGFCYTNSGDMWNFIKHHMLASMTQTRGTAQGYMFDTDSMEPTFAPAGRAVDVARERGVFAKIAAMVNALGEVKQAYMNVAEAKGNCILFLGHTAKLMYYDKAHPATTLPVPGSDLVLLRGSTTLKECNATSCPYARRASDGRLINRAPFVEAHFNLALSNLASPDAAAGAMRFFRFVQARRLNVMLESYCFDPWSSSQLDDSAWPSYLARFPDANKTVFEAKRSRTEEVLGSDNHNAVLPLRINGATEYEEEFERALDVAAAAVGDGNDSAVEDSLLQLIESFKATTDKFNRRFSSPDWQINIYRKSLGLAPVAPDKGSARRTAVIVASVIGGLMGLLLLLLVAWAARKKVRQIRRDRRAREEACERVIKEAVASLDRLDYPFVLVPASEFLAAGTMMPHESLRDEGKVLVLDSVEAVQASRKEHPIVFFSHQWTSFSSPDPDGTQYREMVTALRQVVALKGWEMERVRVWLDYSSIPQRHPGIQDLAIRTLSWYASQASAFIVVAPSCRHADLGTRCDASSYQRRMWCRAEQLCYSLRKGTGNMFLAADGTVAPVEASFFAEALHVFEGELTCCRLGHAGRPFCDRQSLVAPILGLYGAVCAKCETCAEGDPLGELSSHGNNGSGGGGGGEDGRGDGGGDGGERGSGGDGDKGGAPGASASVQTFLQEIEANRDQIFPPTFERVSAGPDGGRVVETVELFGDLVPRMKAHAKQGLLRHDLAADEETTLGIRFTIEHGSIERRSSRSPKGDTPSGRKQASKQGSIGLRRASGSALAPPPSVRCNPREP</sequence>
<dbReference type="PaxDb" id="2903-EOD40514"/>
<dbReference type="InterPro" id="IPR050490">
    <property type="entry name" value="Bact_solute-bd_prot1"/>
</dbReference>
<dbReference type="Gene3D" id="3.40.190.10">
    <property type="entry name" value="Periplasmic binding protein-like II"/>
    <property type="match status" value="1"/>
</dbReference>
<dbReference type="PANTHER" id="PTHR43649">
    <property type="entry name" value="ARABINOSE-BINDING PROTEIN-RELATED"/>
    <property type="match status" value="1"/>
</dbReference>
<dbReference type="OMA" id="DIEWENT"/>
<reference evidence="3" key="2">
    <citation type="submission" date="2024-10" db="UniProtKB">
        <authorList>
            <consortium name="EnsemblProtists"/>
        </authorList>
    </citation>
    <scope>IDENTIFICATION</scope>
</reference>
<name>A0A0D3KXM9_EMIH1</name>
<keyword evidence="2" id="KW-0812">Transmembrane</keyword>
<feature type="transmembrane region" description="Helical" evidence="2">
    <location>
        <begin position="515"/>
        <end position="538"/>
    </location>
</feature>
<dbReference type="AlphaFoldDB" id="A0A0D3KXM9"/>
<dbReference type="GeneID" id="17285784"/>
<dbReference type="PANTHER" id="PTHR43649:SF12">
    <property type="entry name" value="DIACETYLCHITOBIOSE BINDING PROTEIN DASA"/>
    <property type="match status" value="1"/>
</dbReference>
<dbReference type="InterPro" id="IPR006059">
    <property type="entry name" value="SBP"/>
</dbReference>
<evidence type="ECO:0000256" key="1">
    <source>
        <dbReference type="SAM" id="MobiDB-lite"/>
    </source>
</evidence>
<proteinExistence type="predicted"/>
<dbReference type="KEGG" id="ehx:EMIHUDRAFT_108458"/>
<keyword evidence="2" id="KW-0472">Membrane</keyword>
<feature type="compositionally biased region" description="Gly residues" evidence="1">
    <location>
        <begin position="836"/>
        <end position="848"/>
    </location>
</feature>
<evidence type="ECO:0000313" key="3">
    <source>
        <dbReference type="EnsemblProtists" id="EOD40514"/>
    </source>
</evidence>
<dbReference type="Proteomes" id="UP000013827">
    <property type="component" value="Unassembled WGS sequence"/>
</dbReference>
<dbReference type="HOGENOM" id="CLU_284224_0_0_1"/>
<evidence type="ECO:0000256" key="2">
    <source>
        <dbReference type="SAM" id="Phobius"/>
    </source>
</evidence>
<protein>
    <submittedName>
        <fullName evidence="3">Uncharacterized protein</fullName>
    </submittedName>
</protein>
<dbReference type="EnsemblProtists" id="EOD40514">
    <property type="protein sequence ID" value="EOD40514"/>
    <property type="gene ID" value="EMIHUDRAFT_108458"/>
</dbReference>
<dbReference type="RefSeq" id="XP_005792943.1">
    <property type="nucleotide sequence ID" value="XM_005792886.1"/>
</dbReference>
<feature type="region of interest" description="Disordered" evidence="1">
    <location>
        <begin position="810"/>
        <end position="851"/>
    </location>
</feature>
<organism evidence="3 4">
    <name type="scientific">Emiliania huxleyi (strain CCMP1516)</name>
    <dbReference type="NCBI Taxonomy" id="280463"/>
    <lineage>
        <taxon>Eukaryota</taxon>
        <taxon>Haptista</taxon>
        <taxon>Haptophyta</taxon>
        <taxon>Prymnesiophyceae</taxon>
        <taxon>Isochrysidales</taxon>
        <taxon>Noelaerhabdaceae</taxon>
        <taxon>Emiliania</taxon>
    </lineage>
</organism>
<dbReference type="SUPFAM" id="SSF53850">
    <property type="entry name" value="Periplasmic binding protein-like II"/>
    <property type="match status" value="1"/>
</dbReference>
<dbReference type="Pfam" id="PF13416">
    <property type="entry name" value="SBP_bac_8"/>
    <property type="match status" value="1"/>
</dbReference>
<feature type="region of interest" description="Disordered" evidence="1">
    <location>
        <begin position="927"/>
        <end position="979"/>
    </location>
</feature>
<evidence type="ECO:0000313" key="4">
    <source>
        <dbReference type="Proteomes" id="UP000013827"/>
    </source>
</evidence>
<feature type="compositionally biased region" description="Basic and acidic residues" evidence="1">
    <location>
        <begin position="823"/>
        <end position="835"/>
    </location>
</feature>
<accession>A0A0D3KXM9</accession>
<dbReference type="eggNOG" id="ENOG502SE8U">
    <property type="taxonomic scope" value="Eukaryota"/>
</dbReference>
<keyword evidence="2" id="KW-1133">Transmembrane helix</keyword>
<keyword evidence="4" id="KW-1185">Reference proteome</keyword>
<reference evidence="4" key="1">
    <citation type="journal article" date="2013" name="Nature">
        <title>Pan genome of the phytoplankton Emiliania underpins its global distribution.</title>
        <authorList>
            <person name="Read B.A."/>
            <person name="Kegel J."/>
            <person name="Klute M.J."/>
            <person name="Kuo A."/>
            <person name="Lefebvre S.C."/>
            <person name="Maumus F."/>
            <person name="Mayer C."/>
            <person name="Miller J."/>
            <person name="Monier A."/>
            <person name="Salamov A."/>
            <person name="Young J."/>
            <person name="Aguilar M."/>
            <person name="Claverie J.M."/>
            <person name="Frickenhaus S."/>
            <person name="Gonzalez K."/>
            <person name="Herman E.K."/>
            <person name="Lin Y.C."/>
            <person name="Napier J."/>
            <person name="Ogata H."/>
            <person name="Sarno A.F."/>
            <person name="Shmutz J."/>
            <person name="Schroeder D."/>
            <person name="de Vargas C."/>
            <person name="Verret F."/>
            <person name="von Dassow P."/>
            <person name="Valentin K."/>
            <person name="Van de Peer Y."/>
            <person name="Wheeler G."/>
            <person name="Dacks J.B."/>
            <person name="Delwiche C.F."/>
            <person name="Dyhrman S.T."/>
            <person name="Glockner G."/>
            <person name="John U."/>
            <person name="Richards T."/>
            <person name="Worden A.Z."/>
            <person name="Zhang X."/>
            <person name="Grigoriev I.V."/>
            <person name="Allen A.E."/>
            <person name="Bidle K."/>
            <person name="Borodovsky M."/>
            <person name="Bowler C."/>
            <person name="Brownlee C."/>
            <person name="Cock J.M."/>
            <person name="Elias M."/>
            <person name="Gladyshev V.N."/>
            <person name="Groth M."/>
            <person name="Guda C."/>
            <person name="Hadaegh A."/>
            <person name="Iglesias-Rodriguez M.D."/>
            <person name="Jenkins J."/>
            <person name="Jones B.M."/>
            <person name="Lawson T."/>
            <person name="Leese F."/>
            <person name="Lindquist E."/>
            <person name="Lobanov A."/>
            <person name="Lomsadze A."/>
            <person name="Malik S.B."/>
            <person name="Marsh M.E."/>
            <person name="Mackinder L."/>
            <person name="Mock T."/>
            <person name="Mueller-Roeber B."/>
            <person name="Pagarete A."/>
            <person name="Parker M."/>
            <person name="Probert I."/>
            <person name="Quesneville H."/>
            <person name="Raines C."/>
            <person name="Rensing S.A."/>
            <person name="Riano-Pachon D.M."/>
            <person name="Richier S."/>
            <person name="Rokitta S."/>
            <person name="Shiraiwa Y."/>
            <person name="Soanes D.M."/>
            <person name="van der Giezen M."/>
            <person name="Wahlund T.M."/>
            <person name="Williams B."/>
            <person name="Wilson W."/>
            <person name="Wolfe G."/>
            <person name="Wurch L.L."/>
        </authorList>
    </citation>
    <scope>NUCLEOTIDE SEQUENCE</scope>
</reference>